<organism evidence="1 2">
    <name type="scientific">Populus trichocarpa</name>
    <name type="common">Western balsam poplar</name>
    <name type="synonym">Populus balsamifera subsp. trichocarpa</name>
    <dbReference type="NCBI Taxonomy" id="3694"/>
    <lineage>
        <taxon>Eukaryota</taxon>
        <taxon>Viridiplantae</taxon>
        <taxon>Streptophyta</taxon>
        <taxon>Embryophyta</taxon>
        <taxon>Tracheophyta</taxon>
        <taxon>Spermatophyta</taxon>
        <taxon>Magnoliopsida</taxon>
        <taxon>eudicotyledons</taxon>
        <taxon>Gunneridae</taxon>
        <taxon>Pentapetalae</taxon>
        <taxon>rosids</taxon>
        <taxon>fabids</taxon>
        <taxon>Malpighiales</taxon>
        <taxon>Salicaceae</taxon>
        <taxon>Saliceae</taxon>
        <taxon>Populus</taxon>
    </lineage>
</organism>
<evidence type="ECO:0000313" key="1">
    <source>
        <dbReference type="EMBL" id="PNT46615.1"/>
    </source>
</evidence>
<accession>A0A2K2BA14</accession>
<dbReference type="InParanoid" id="A0A2K2BA14"/>
<reference evidence="1 2" key="1">
    <citation type="journal article" date="2006" name="Science">
        <title>The genome of black cottonwood, Populus trichocarpa (Torr. &amp; Gray).</title>
        <authorList>
            <person name="Tuskan G.A."/>
            <person name="Difazio S."/>
            <person name="Jansson S."/>
            <person name="Bohlmann J."/>
            <person name="Grigoriev I."/>
            <person name="Hellsten U."/>
            <person name="Putnam N."/>
            <person name="Ralph S."/>
            <person name="Rombauts S."/>
            <person name="Salamov A."/>
            <person name="Schein J."/>
            <person name="Sterck L."/>
            <person name="Aerts A."/>
            <person name="Bhalerao R.R."/>
            <person name="Bhalerao R.P."/>
            <person name="Blaudez D."/>
            <person name="Boerjan W."/>
            <person name="Brun A."/>
            <person name="Brunner A."/>
            <person name="Busov V."/>
            <person name="Campbell M."/>
            <person name="Carlson J."/>
            <person name="Chalot M."/>
            <person name="Chapman J."/>
            <person name="Chen G.L."/>
            <person name="Cooper D."/>
            <person name="Coutinho P.M."/>
            <person name="Couturier J."/>
            <person name="Covert S."/>
            <person name="Cronk Q."/>
            <person name="Cunningham R."/>
            <person name="Davis J."/>
            <person name="Degroeve S."/>
            <person name="Dejardin A."/>
            <person name="Depamphilis C."/>
            <person name="Detter J."/>
            <person name="Dirks B."/>
            <person name="Dubchak I."/>
            <person name="Duplessis S."/>
            <person name="Ehlting J."/>
            <person name="Ellis B."/>
            <person name="Gendler K."/>
            <person name="Goodstein D."/>
            <person name="Gribskov M."/>
            <person name="Grimwood J."/>
            <person name="Groover A."/>
            <person name="Gunter L."/>
            <person name="Hamberger B."/>
            <person name="Heinze B."/>
            <person name="Helariutta Y."/>
            <person name="Henrissat B."/>
            <person name="Holligan D."/>
            <person name="Holt R."/>
            <person name="Huang W."/>
            <person name="Islam-Faridi N."/>
            <person name="Jones S."/>
            <person name="Jones-Rhoades M."/>
            <person name="Jorgensen R."/>
            <person name="Joshi C."/>
            <person name="Kangasjarvi J."/>
            <person name="Karlsson J."/>
            <person name="Kelleher C."/>
            <person name="Kirkpatrick R."/>
            <person name="Kirst M."/>
            <person name="Kohler A."/>
            <person name="Kalluri U."/>
            <person name="Larimer F."/>
            <person name="Leebens-Mack J."/>
            <person name="Leple J.C."/>
            <person name="Locascio P."/>
            <person name="Lou Y."/>
            <person name="Lucas S."/>
            <person name="Martin F."/>
            <person name="Montanini B."/>
            <person name="Napoli C."/>
            <person name="Nelson D.R."/>
            <person name="Nelson C."/>
            <person name="Nieminen K."/>
            <person name="Nilsson O."/>
            <person name="Pereda V."/>
            <person name="Peter G."/>
            <person name="Philippe R."/>
            <person name="Pilate G."/>
            <person name="Poliakov A."/>
            <person name="Razumovskaya J."/>
            <person name="Richardson P."/>
            <person name="Rinaldi C."/>
            <person name="Ritland K."/>
            <person name="Rouze P."/>
            <person name="Ryaboy D."/>
            <person name="Schmutz J."/>
            <person name="Schrader J."/>
            <person name="Segerman B."/>
            <person name="Shin H."/>
            <person name="Siddiqui A."/>
            <person name="Sterky F."/>
            <person name="Terry A."/>
            <person name="Tsai C.J."/>
            <person name="Uberbacher E."/>
            <person name="Unneberg P."/>
            <person name="Vahala J."/>
            <person name="Wall K."/>
            <person name="Wessler S."/>
            <person name="Yang G."/>
            <person name="Yin T."/>
            <person name="Douglas C."/>
            <person name="Marra M."/>
            <person name="Sandberg G."/>
            <person name="Van de Peer Y."/>
            <person name="Rokhsar D."/>
        </authorList>
    </citation>
    <scope>NUCLEOTIDE SEQUENCE [LARGE SCALE GENOMIC DNA]</scope>
    <source>
        <strain evidence="2">cv. Nisqually</strain>
    </source>
</reference>
<gene>
    <name evidence="1" type="ORF">POPTR_003G202400</name>
</gene>
<name>A0A2K2BA14_POPTR</name>
<dbReference type="EMBL" id="CM009292">
    <property type="protein sequence ID" value="PNT46615.1"/>
    <property type="molecule type" value="Genomic_DNA"/>
</dbReference>
<dbReference type="Proteomes" id="UP000006729">
    <property type="component" value="Chromosome 3"/>
</dbReference>
<sequence length="74" mass="8154">MPTNHSPPSMLFPIESSSIILIHSDSHHVSVLLTALSFKTLGSENQPGSDYIFSSLSRFFLCPLTVITSTRFSQ</sequence>
<evidence type="ECO:0000313" key="2">
    <source>
        <dbReference type="Proteomes" id="UP000006729"/>
    </source>
</evidence>
<keyword evidence="2" id="KW-1185">Reference proteome</keyword>
<dbReference type="AlphaFoldDB" id="A0A2K2BA14"/>
<proteinExistence type="predicted"/>
<protein>
    <submittedName>
        <fullName evidence="1">Uncharacterized protein</fullName>
    </submittedName>
</protein>